<evidence type="ECO:0000259" key="7">
    <source>
        <dbReference type="Pfam" id="PF04055"/>
    </source>
</evidence>
<accession>A0A0B6XFQ9</accession>
<dbReference type="GO" id="GO:0016491">
    <property type="term" value="F:oxidoreductase activity"/>
    <property type="evidence" value="ECO:0007669"/>
    <property type="project" value="InterPro"/>
</dbReference>
<dbReference type="SFLD" id="SFLDG01384">
    <property type="entry name" value="thioether_bond_formation_requi"/>
    <property type="match status" value="1"/>
</dbReference>
<dbReference type="InterPro" id="IPR023867">
    <property type="entry name" value="Sulphatase_maturase_rSAM"/>
</dbReference>
<keyword evidence="3" id="KW-0949">S-adenosyl-L-methionine</keyword>
<dbReference type="InterPro" id="IPR007197">
    <property type="entry name" value="rSAM"/>
</dbReference>
<dbReference type="KEGG" id="xbv:XBW1_mp0037"/>
<dbReference type="GO" id="GO:0051539">
    <property type="term" value="F:4 iron, 4 sulfur cluster binding"/>
    <property type="evidence" value="ECO:0007669"/>
    <property type="project" value="UniProtKB-KW"/>
</dbReference>
<dbReference type="SFLD" id="SFLDG01067">
    <property type="entry name" value="SPASM/twitch_domain_containing"/>
    <property type="match status" value="1"/>
</dbReference>
<dbReference type="RefSeq" id="WP_046338175.1">
    <property type="nucleotide sequence ID" value="NZ_CAWMEF010000003.1"/>
</dbReference>
<dbReference type="NCBIfam" id="TIGR04496">
    <property type="entry name" value="rSAM_XyeB"/>
    <property type="match status" value="1"/>
</dbReference>
<dbReference type="Pfam" id="PF04055">
    <property type="entry name" value="Radical_SAM"/>
    <property type="match status" value="1"/>
</dbReference>
<reference evidence="8 9" key="1">
    <citation type="submission" date="2014-02" db="EMBL/GenBank/DDBJ databases">
        <authorList>
            <person name="Genoscope - CEA"/>
        </authorList>
    </citation>
    <scope>NUCLEOTIDE SEQUENCE [LARGE SCALE GENOMIC DNA]</scope>
    <source>
        <strain evidence="8 9">CS03</strain>
        <plasmid evidence="9">Plasmid</plasmid>
    </source>
</reference>
<sequence length="392" mass="44245">MITKKKIKHLEIILKVSERCNINCTYCYVFNLGNEISINSKPIISHDIIKVLRAFFEQASQEYDIETIQVDFHGGEPLMMGKEKFENACNEFISGSYNKTKFNLACQTNAILIDNEWIDIFSKYNVSVGISIDGPKHINDKHRLDRKGRSTYEGTVRGLVMLQEAWSAGRLIDQPGILCVANPSVKGAEIYRHFVDVLKCKKFDFLIPDESHDTCTNPDGLSDFYCSAIDEFFSDADQDVYVRYFLTHMQSMLSSEFSPVMGLSKSGSDTIALTVSSEGDIYVDDTLRSTNDPIFTPIGNVLNLTLSETIASWQMQKYMTVNNQLPTACTDCIWKKVCGGGRHIQRYSKADDFKRESVFCPSIRKIMSRAASHLIESGISEDIIMKNLGIKS</sequence>
<gene>
    <name evidence="8" type="ORF">XBW1_mp0037</name>
</gene>
<name>A0A0B6XFQ9_XENBV</name>
<evidence type="ECO:0000256" key="4">
    <source>
        <dbReference type="ARBA" id="ARBA00022723"/>
    </source>
</evidence>
<dbReference type="Gene3D" id="3.20.20.70">
    <property type="entry name" value="Aldolase class I"/>
    <property type="match status" value="1"/>
</dbReference>
<protein>
    <submittedName>
        <fullName evidence="8">Putative Radical SAM enzyme</fullName>
    </submittedName>
</protein>
<evidence type="ECO:0000256" key="1">
    <source>
        <dbReference type="ARBA" id="ARBA00001966"/>
    </source>
</evidence>
<dbReference type="InterPro" id="IPR058240">
    <property type="entry name" value="rSAM_sf"/>
</dbReference>
<dbReference type="InterPro" id="IPR000385">
    <property type="entry name" value="MoaA_NifB_PqqE_Fe-S-bd_CS"/>
</dbReference>
<evidence type="ECO:0000313" key="8">
    <source>
        <dbReference type="EMBL" id="CDM92156.1"/>
    </source>
</evidence>
<dbReference type="AlphaFoldDB" id="A0A0B6XFQ9"/>
<dbReference type="SUPFAM" id="SSF102114">
    <property type="entry name" value="Radical SAM enzymes"/>
    <property type="match status" value="1"/>
</dbReference>
<feature type="domain" description="Radical SAM core" evidence="7">
    <location>
        <begin position="15"/>
        <end position="165"/>
    </location>
</feature>
<dbReference type="PANTHER" id="PTHR43273">
    <property type="entry name" value="ANAEROBIC SULFATASE-MATURATING ENZYME HOMOLOG ASLB-RELATED"/>
    <property type="match status" value="1"/>
</dbReference>
<evidence type="ECO:0000256" key="2">
    <source>
        <dbReference type="ARBA" id="ARBA00022485"/>
    </source>
</evidence>
<evidence type="ECO:0000313" key="9">
    <source>
        <dbReference type="Proteomes" id="UP000032930"/>
    </source>
</evidence>
<dbReference type="PANTHER" id="PTHR43273:SF8">
    <property type="entry name" value="RADICAL SAM DOMAIN PROTEIN"/>
    <property type="match status" value="1"/>
</dbReference>
<dbReference type="Proteomes" id="UP000032930">
    <property type="component" value="Plasmid megaplasmid"/>
</dbReference>
<comment type="cofactor">
    <cofactor evidence="1">
        <name>[4Fe-4S] cluster</name>
        <dbReference type="ChEBI" id="CHEBI:49883"/>
    </cofactor>
</comment>
<dbReference type="SFLD" id="SFLDG01386">
    <property type="entry name" value="main_SPASM_domain-containing"/>
    <property type="match status" value="1"/>
</dbReference>
<dbReference type="PROSITE" id="PS01305">
    <property type="entry name" value="MOAA_NIFB_PQQE"/>
    <property type="match status" value="1"/>
</dbReference>
<evidence type="ECO:0000256" key="3">
    <source>
        <dbReference type="ARBA" id="ARBA00022691"/>
    </source>
</evidence>
<proteinExistence type="predicted"/>
<keyword evidence="6" id="KW-0411">Iron-sulfur</keyword>
<dbReference type="CDD" id="cd01335">
    <property type="entry name" value="Radical_SAM"/>
    <property type="match status" value="1"/>
</dbReference>
<dbReference type="InterPro" id="IPR030989">
    <property type="entry name" value="rSAM_SPASM_XyeB"/>
</dbReference>
<dbReference type="EMBL" id="FO818638">
    <property type="protein sequence ID" value="CDM92156.1"/>
    <property type="molecule type" value="Genomic_DNA"/>
</dbReference>
<keyword evidence="2" id="KW-0004">4Fe-4S</keyword>
<keyword evidence="4" id="KW-0479">Metal-binding</keyword>
<organism evidence="8 9">
    <name type="scientific">Xenorhabdus bovienii</name>
    <name type="common">Xenorhabdus nematophila subsp. bovienii</name>
    <dbReference type="NCBI Taxonomy" id="40576"/>
    <lineage>
        <taxon>Bacteria</taxon>
        <taxon>Pseudomonadati</taxon>
        <taxon>Pseudomonadota</taxon>
        <taxon>Gammaproteobacteria</taxon>
        <taxon>Enterobacterales</taxon>
        <taxon>Morganellaceae</taxon>
        <taxon>Xenorhabdus</taxon>
    </lineage>
</organism>
<keyword evidence="5" id="KW-0408">Iron</keyword>
<dbReference type="InterPro" id="IPR013785">
    <property type="entry name" value="Aldolase_TIM"/>
</dbReference>
<dbReference type="GO" id="GO:0046872">
    <property type="term" value="F:metal ion binding"/>
    <property type="evidence" value="ECO:0007669"/>
    <property type="project" value="UniProtKB-KW"/>
</dbReference>
<dbReference type="SFLD" id="SFLDG01072">
    <property type="entry name" value="dehydrogenase_like"/>
    <property type="match status" value="1"/>
</dbReference>
<evidence type="ECO:0000256" key="6">
    <source>
        <dbReference type="ARBA" id="ARBA00023014"/>
    </source>
</evidence>
<dbReference type="SFLD" id="SFLDS00029">
    <property type="entry name" value="Radical_SAM"/>
    <property type="match status" value="1"/>
</dbReference>
<evidence type="ECO:0000256" key="5">
    <source>
        <dbReference type="ARBA" id="ARBA00023004"/>
    </source>
</evidence>